<comment type="caution">
    <text evidence="10">The sequence shown here is derived from an EMBL/GenBank/DDBJ whole genome shotgun (WGS) entry which is preliminary data.</text>
</comment>
<organism evidence="10 11">
    <name type="scientific">Meganyctiphanes norvegica</name>
    <name type="common">Northern krill</name>
    <name type="synonym">Thysanopoda norvegica</name>
    <dbReference type="NCBI Taxonomy" id="48144"/>
    <lineage>
        <taxon>Eukaryota</taxon>
        <taxon>Metazoa</taxon>
        <taxon>Ecdysozoa</taxon>
        <taxon>Arthropoda</taxon>
        <taxon>Crustacea</taxon>
        <taxon>Multicrustacea</taxon>
        <taxon>Malacostraca</taxon>
        <taxon>Eumalacostraca</taxon>
        <taxon>Eucarida</taxon>
        <taxon>Euphausiacea</taxon>
        <taxon>Euphausiidae</taxon>
        <taxon>Meganyctiphanes</taxon>
    </lineage>
</organism>
<feature type="region of interest" description="Disordered" evidence="8">
    <location>
        <begin position="310"/>
        <end position="453"/>
    </location>
</feature>
<dbReference type="AlphaFoldDB" id="A0AAV2PIG6"/>
<dbReference type="GO" id="GO:0016887">
    <property type="term" value="F:ATP hydrolysis activity"/>
    <property type="evidence" value="ECO:0007669"/>
    <property type="project" value="InterPro"/>
</dbReference>
<feature type="region of interest" description="Disordered" evidence="8">
    <location>
        <begin position="468"/>
        <end position="508"/>
    </location>
</feature>
<dbReference type="PROSITE" id="PS50896">
    <property type="entry name" value="LISH"/>
    <property type="match status" value="1"/>
</dbReference>
<dbReference type="InterPro" id="IPR003959">
    <property type="entry name" value="ATPase_AAA_core"/>
</dbReference>
<proteinExistence type="inferred from homology"/>
<evidence type="ECO:0000256" key="6">
    <source>
        <dbReference type="ARBA" id="ARBA00023212"/>
    </source>
</evidence>
<evidence type="ECO:0000256" key="4">
    <source>
        <dbReference type="ARBA" id="ARBA00022741"/>
    </source>
</evidence>
<dbReference type="InterPro" id="IPR003593">
    <property type="entry name" value="AAA+_ATPase"/>
</dbReference>
<feature type="compositionally biased region" description="Basic and acidic residues" evidence="8">
    <location>
        <begin position="417"/>
        <end position="426"/>
    </location>
</feature>
<feature type="compositionally biased region" description="Low complexity" evidence="8">
    <location>
        <begin position="381"/>
        <end position="390"/>
    </location>
</feature>
<sequence length="828" mass="92131">MKLKLGNITSHSHKHRRYYMPCIAVLGHDASRNHASISGVWIRRAGPKGQPRINGRLKAAKLSLAGPIDERVYMKTRALQAMGNFEGRCPPSCLIFSAVLQQRSHHHRISICNQTSSLGKSLQVDETQFSTCCVIPFLTEIRKIISPKILKIKRIKREAGQPRIYGRPKVAKISASQRIKAASVTHPPLNPGHNQILGSPGNPKIISWPKGSPSCSSNISLSYRSLWVSGQLKSTAEKRAEVRRKSLLILVHHYLEIEGFQDAAKSLAGGARLNTDQFTVCENVDLSNLLQEYEAWYVVKNQRYPRLAKRIVGGETQKRPNPKPHRCEHDDDLGVPSEKDSKKSPFFRRRSVPRNGSSSNGSSLGRAASDPSLSDETIDPRAASRGSNRSRNLDSKKRDDINRGTPATGRRVATVRKAGEEKKDPSKSSSDTDSDRGGGSLGPVRPKGMPRQTLDLKQMISDYTRLEDNIGDIGKGPPRKPGDPPPDATAGGPMPPKAKDGDEEDDLDGQLVRPAMPYFTGEYKDLANIIQREVLIENPNVTWNDILGLGEAKRLMKEAVVYPLKYPQLFVGRFKPWRGILLYGPPGTGKTLLAKAVATECRTTFFNISATSLVSKWRGDSEKLVRVLFEMARHYAPSTIFVDEIDSLMSSRQGEQEHEASRRMKTQILVELDGLGQSSHHVFLLAASNIPWELDPAMLRRLEKRIIVPLPSQEARKAMFEYHLPAEIEDLQEAGHSISAHLDYDKLGQMSEGYSGSDLKVVCREAAMGCLRKVFNVLEDHSVEDSELPDLKLDAINMRDVEVALSRTKPAQNNSHQYKEWDDKFGSA</sequence>
<dbReference type="FunFam" id="3.40.50.300:FF:000159">
    <property type="entry name" value="Katanin p60 ATPase-containing subunit A1"/>
    <property type="match status" value="1"/>
</dbReference>
<dbReference type="InterPro" id="IPR027417">
    <property type="entry name" value="P-loop_NTPase"/>
</dbReference>
<evidence type="ECO:0000313" key="11">
    <source>
        <dbReference type="Proteomes" id="UP001497623"/>
    </source>
</evidence>
<protein>
    <recommendedName>
        <fullName evidence="9">AAA+ ATPase domain-containing protein</fullName>
    </recommendedName>
</protein>
<reference evidence="10 11" key="1">
    <citation type="submission" date="2024-05" db="EMBL/GenBank/DDBJ databases">
        <authorList>
            <person name="Wallberg A."/>
        </authorList>
    </citation>
    <scope>NUCLEOTIDE SEQUENCE [LARGE SCALE GENOMIC DNA]</scope>
</reference>
<dbReference type="SUPFAM" id="SSF52540">
    <property type="entry name" value="P-loop containing nucleoside triphosphate hydrolases"/>
    <property type="match status" value="1"/>
</dbReference>
<accession>A0AAV2PIG6</accession>
<dbReference type="Gene3D" id="3.40.50.300">
    <property type="entry name" value="P-loop containing nucleotide triphosphate hydrolases"/>
    <property type="match status" value="1"/>
</dbReference>
<name>A0AAV2PIG6_MEGNR</name>
<feature type="region of interest" description="Disordered" evidence="8">
    <location>
        <begin position="807"/>
        <end position="828"/>
    </location>
</feature>
<keyword evidence="5" id="KW-0067">ATP-binding</keyword>
<dbReference type="PANTHER" id="PTHR23074:SF78">
    <property type="entry name" value="KATANIN P60 ATPASE-CONTAINING SUBUNIT A-LIKE 2"/>
    <property type="match status" value="1"/>
</dbReference>
<evidence type="ECO:0000256" key="3">
    <source>
        <dbReference type="ARBA" id="ARBA00022701"/>
    </source>
</evidence>
<dbReference type="InterPro" id="IPR006594">
    <property type="entry name" value="LisH"/>
</dbReference>
<evidence type="ECO:0000256" key="7">
    <source>
        <dbReference type="ARBA" id="ARBA00023235"/>
    </source>
</evidence>
<evidence type="ECO:0000256" key="2">
    <source>
        <dbReference type="ARBA" id="ARBA00022490"/>
    </source>
</evidence>
<feature type="compositionally biased region" description="Basic and acidic residues" evidence="8">
    <location>
        <begin position="817"/>
        <end position="828"/>
    </location>
</feature>
<dbReference type="HAMAP" id="MF_03025">
    <property type="entry name" value="Katanin_p60_AL2"/>
    <property type="match status" value="1"/>
</dbReference>
<dbReference type="Gene3D" id="1.10.8.60">
    <property type="match status" value="1"/>
</dbReference>
<comment type="subcellular location">
    <subcellularLocation>
        <location evidence="1">Cytoplasm</location>
        <location evidence="1">Cytoskeleton</location>
        <location evidence="1">Spindle pole</location>
    </subcellularLocation>
</comment>
<dbReference type="SMART" id="SM00382">
    <property type="entry name" value="AAA"/>
    <property type="match status" value="1"/>
</dbReference>
<dbReference type="InterPro" id="IPR041569">
    <property type="entry name" value="AAA_lid_3"/>
</dbReference>
<dbReference type="InterPro" id="IPR027497">
    <property type="entry name" value="Katanin_p60_AL2"/>
</dbReference>
<evidence type="ECO:0000313" key="10">
    <source>
        <dbReference type="EMBL" id="CAL4059946.1"/>
    </source>
</evidence>
<dbReference type="EMBL" id="CAXKWB010000241">
    <property type="protein sequence ID" value="CAL4059946.1"/>
    <property type="molecule type" value="Genomic_DNA"/>
</dbReference>
<keyword evidence="4" id="KW-0547">Nucleotide-binding</keyword>
<feature type="compositionally biased region" description="Basic and acidic residues" evidence="8">
    <location>
        <begin position="391"/>
        <end position="402"/>
    </location>
</feature>
<keyword evidence="3" id="KW-0493">Microtubule</keyword>
<dbReference type="CDD" id="cd19509">
    <property type="entry name" value="RecA-like_VPS4-like"/>
    <property type="match status" value="1"/>
</dbReference>
<dbReference type="GO" id="GO:0005524">
    <property type="term" value="F:ATP binding"/>
    <property type="evidence" value="ECO:0007669"/>
    <property type="project" value="UniProtKB-KW"/>
</dbReference>
<keyword evidence="7" id="KW-0413">Isomerase</keyword>
<feature type="domain" description="AAA+ ATPase" evidence="9">
    <location>
        <begin position="576"/>
        <end position="712"/>
    </location>
</feature>
<dbReference type="Pfam" id="PF17862">
    <property type="entry name" value="AAA_lid_3"/>
    <property type="match status" value="1"/>
</dbReference>
<keyword evidence="2" id="KW-0963">Cytoplasm</keyword>
<evidence type="ECO:0000259" key="9">
    <source>
        <dbReference type="SMART" id="SM00382"/>
    </source>
</evidence>
<keyword evidence="11" id="KW-1185">Reference proteome</keyword>
<dbReference type="GO" id="GO:0000922">
    <property type="term" value="C:spindle pole"/>
    <property type="evidence" value="ECO:0007669"/>
    <property type="project" value="UniProtKB-SubCell"/>
</dbReference>
<evidence type="ECO:0000256" key="1">
    <source>
        <dbReference type="ARBA" id="ARBA00004647"/>
    </source>
</evidence>
<dbReference type="Proteomes" id="UP001497623">
    <property type="component" value="Unassembled WGS sequence"/>
</dbReference>
<keyword evidence="6" id="KW-0206">Cytoskeleton</keyword>
<feature type="compositionally biased region" description="Low complexity" evidence="8">
    <location>
        <begin position="353"/>
        <end position="369"/>
    </location>
</feature>
<feature type="non-terminal residue" evidence="10">
    <location>
        <position position="828"/>
    </location>
</feature>
<dbReference type="InterPro" id="IPR050304">
    <property type="entry name" value="MT-severing_AAA_ATPase"/>
</dbReference>
<dbReference type="PANTHER" id="PTHR23074">
    <property type="entry name" value="AAA DOMAIN-CONTAINING"/>
    <property type="match status" value="1"/>
</dbReference>
<evidence type="ECO:0000256" key="5">
    <source>
        <dbReference type="ARBA" id="ARBA00022840"/>
    </source>
</evidence>
<dbReference type="Pfam" id="PF00004">
    <property type="entry name" value="AAA"/>
    <property type="match status" value="1"/>
</dbReference>
<dbReference type="GO" id="GO:0016853">
    <property type="term" value="F:isomerase activity"/>
    <property type="evidence" value="ECO:0007669"/>
    <property type="project" value="UniProtKB-KW"/>
</dbReference>
<gene>
    <name evidence="10" type="ORF">MNOR_LOCUS969</name>
</gene>
<dbReference type="GO" id="GO:0005874">
    <property type="term" value="C:microtubule"/>
    <property type="evidence" value="ECO:0007669"/>
    <property type="project" value="UniProtKB-KW"/>
</dbReference>
<evidence type="ECO:0000256" key="8">
    <source>
        <dbReference type="SAM" id="MobiDB-lite"/>
    </source>
</evidence>